<keyword evidence="2" id="KW-1185">Reference proteome</keyword>
<organism evidence="1 2">
    <name type="scientific">Streptomyces xanthophaeus</name>
    <dbReference type="NCBI Taxonomy" id="67385"/>
    <lineage>
        <taxon>Bacteria</taxon>
        <taxon>Bacillati</taxon>
        <taxon>Actinomycetota</taxon>
        <taxon>Actinomycetes</taxon>
        <taxon>Kitasatosporales</taxon>
        <taxon>Streptomycetaceae</taxon>
        <taxon>Streptomyces</taxon>
    </lineage>
</organism>
<name>A0A919GUH1_9ACTN</name>
<evidence type="ECO:0000313" key="2">
    <source>
        <dbReference type="Proteomes" id="UP000600026"/>
    </source>
</evidence>
<gene>
    <name evidence="1" type="ORF">Sxan_02200</name>
</gene>
<evidence type="ECO:0000313" key="1">
    <source>
        <dbReference type="EMBL" id="GHI82856.1"/>
    </source>
</evidence>
<dbReference type="AlphaFoldDB" id="A0A919GUH1"/>
<sequence>MEPRRARDEKAGGRTLDLKRETLRDLDDPLLSSQGWTLWCCDDTALPPGATTRPTGSKPSE</sequence>
<protein>
    <submittedName>
        <fullName evidence="1">Uncharacterized protein</fullName>
    </submittedName>
</protein>
<comment type="caution">
    <text evidence="1">The sequence shown here is derived from an EMBL/GenBank/DDBJ whole genome shotgun (WGS) entry which is preliminary data.</text>
</comment>
<dbReference type="EMBL" id="BNEE01000003">
    <property type="protein sequence ID" value="GHI82856.1"/>
    <property type="molecule type" value="Genomic_DNA"/>
</dbReference>
<dbReference type="Proteomes" id="UP000600026">
    <property type="component" value="Unassembled WGS sequence"/>
</dbReference>
<accession>A0A919GUH1</accession>
<proteinExistence type="predicted"/>
<reference evidence="1" key="1">
    <citation type="submission" date="2020-09" db="EMBL/GenBank/DDBJ databases">
        <title>Whole genome shotgun sequence of Streptomyces xanthophaeus NBRC 12829.</title>
        <authorList>
            <person name="Komaki H."/>
            <person name="Tamura T."/>
        </authorList>
    </citation>
    <scope>NUCLEOTIDE SEQUENCE</scope>
    <source>
        <strain evidence="1">NBRC 12829</strain>
    </source>
</reference>